<dbReference type="Gene3D" id="2.130.10.10">
    <property type="entry name" value="YVTN repeat-like/Quinoprotein amine dehydrogenase"/>
    <property type="match status" value="1"/>
</dbReference>
<sequence length="135" mass="14154">MRISKCHSPSNRIFVTGSSGSLGIYSTTTTSTPSSDGNTARQPQNPNTCLQLHRLTAPAWRPFSGQPGYLPHLAGIAALAISPDGQQAFVADDSGRVGIMRVDRMPAPRLETGSSGMDNQSGGYVFADSGNTSRG</sequence>
<protein>
    <submittedName>
        <fullName evidence="2">Uncharacterized protein</fullName>
    </submittedName>
</protein>
<dbReference type="InterPro" id="IPR011044">
    <property type="entry name" value="Quino_amine_DH_bsu"/>
</dbReference>
<accession>A0A448X2W3</accession>
<proteinExistence type="predicted"/>
<reference evidence="2" key="1">
    <citation type="submission" date="2018-11" db="EMBL/GenBank/DDBJ databases">
        <authorList>
            <consortium name="Pathogen Informatics"/>
        </authorList>
    </citation>
    <scope>NUCLEOTIDE SEQUENCE</scope>
</reference>
<dbReference type="EMBL" id="CAAALY010080230">
    <property type="protein sequence ID" value="VEL26437.1"/>
    <property type="molecule type" value="Genomic_DNA"/>
</dbReference>
<dbReference type="AlphaFoldDB" id="A0A448X2W3"/>
<feature type="region of interest" description="Disordered" evidence="1">
    <location>
        <begin position="108"/>
        <end position="135"/>
    </location>
</feature>
<name>A0A448X2W3_9PLAT</name>
<evidence type="ECO:0000313" key="3">
    <source>
        <dbReference type="Proteomes" id="UP000784294"/>
    </source>
</evidence>
<gene>
    <name evidence="2" type="ORF">PXEA_LOCUS19877</name>
</gene>
<evidence type="ECO:0000256" key="1">
    <source>
        <dbReference type="SAM" id="MobiDB-lite"/>
    </source>
</evidence>
<feature type="compositionally biased region" description="Polar residues" evidence="1">
    <location>
        <begin position="112"/>
        <end position="122"/>
    </location>
</feature>
<comment type="caution">
    <text evidence="2">The sequence shown here is derived from an EMBL/GenBank/DDBJ whole genome shotgun (WGS) entry which is preliminary data.</text>
</comment>
<feature type="region of interest" description="Disordered" evidence="1">
    <location>
        <begin position="26"/>
        <end position="46"/>
    </location>
</feature>
<keyword evidence="3" id="KW-1185">Reference proteome</keyword>
<dbReference type="InterPro" id="IPR015943">
    <property type="entry name" value="WD40/YVTN_repeat-like_dom_sf"/>
</dbReference>
<dbReference type="SUPFAM" id="SSF50969">
    <property type="entry name" value="YVTN repeat-like/Quinoprotein amine dehydrogenase"/>
    <property type="match status" value="1"/>
</dbReference>
<evidence type="ECO:0000313" key="2">
    <source>
        <dbReference type="EMBL" id="VEL26437.1"/>
    </source>
</evidence>
<organism evidence="2 3">
    <name type="scientific">Protopolystoma xenopodis</name>
    <dbReference type="NCBI Taxonomy" id="117903"/>
    <lineage>
        <taxon>Eukaryota</taxon>
        <taxon>Metazoa</taxon>
        <taxon>Spiralia</taxon>
        <taxon>Lophotrochozoa</taxon>
        <taxon>Platyhelminthes</taxon>
        <taxon>Monogenea</taxon>
        <taxon>Polyopisthocotylea</taxon>
        <taxon>Polystomatidea</taxon>
        <taxon>Polystomatidae</taxon>
        <taxon>Protopolystoma</taxon>
    </lineage>
</organism>
<feature type="compositionally biased region" description="Low complexity" evidence="1">
    <location>
        <begin position="26"/>
        <end position="39"/>
    </location>
</feature>
<dbReference type="Proteomes" id="UP000784294">
    <property type="component" value="Unassembled WGS sequence"/>
</dbReference>